<dbReference type="AlphaFoldDB" id="A0A8S3C5K3"/>
<sequence>MTKATYLFVQQLITIKLLDLDNDNYRNDIHRYRTRVDANAAALELLCLSCDDEI</sequence>
<name>A0A8S3C5K3_9BILA</name>
<evidence type="ECO:0000313" key="1">
    <source>
        <dbReference type="EMBL" id="CAF4892226.1"/>
    </source>
</evidence>
<dbReference type="EMBL" id="CAJOBJ010173603">
    <property type="protein sequence ID" value="CAF4892226.1"/>
    <property type="molecule type" value="Genomic_DNA"/>
</dbReference>
<accession>A0A8S3C5K3</accession>
<proteinExistence type="predicted"/>
<reference evidence="1" key="1">
    <citation type="submission" date="2021-02" db="EMBL/GenBank/DDBJ databases">
        <authorList>
            <person name="Nowell W R."/>
        </authorList>
    </citation>
    <scope>NUCLEOTIDE SEQUENCE</scope>
</reference>
<feature type="non-terminal residue" evidence="1">
    <location>
        <position position="54"/>
    </location>
</feature>
<dbReference type="Proteomes" id="UP000681720">
    <property type="component" value="Unassembled WGS sequence"/>
</dbReference>
<protein>
    <submittedName>
        <fullName evidence="1">Uncharacterized protein</fullName>
    </submittedName>
</protein>
<feature type="non-terminal residue" evidence="1">
    <location>
        <position position="1"/>
    </location>
</feature>
<comment type="caution">
    <text evidence="1">The sequence shown here is derived from an EMBL/GenBank/DDBJ whole genome shotgun (WGS) entry which is preliminary data.</text>
</comment>
<organism evidence="1 2">
    <name type="scientific">Rotaria magnacalcarata</name>
    <dbReference type="NCBI Taxonomy" id="392030"/>
    <lineage>
        <taxon>Eukaryota</taxon>
        <taxon>Metazoa</taxon>
        <taxon>Spiralia</taxon>
        <taxon>Gnathifera</taxon>
        <taxon>Rotifera</taxon>
        <taxon>Eurotatoria</taxon>
        <taxon>Bdelloidea</taxon>
        <taxon>Philodinida</taxon>
        <taxon>Philodinidae</taxon>
        <taxon>Rotaria</taxon>
    </lineage>
</organism>
<evidence type="ECO:0000313" key="2">
    <source>
        <dbReference type="Proteomes" id="UP000681720"/>
    </source>
</evidence>
<gene>
    <name evidence="1" type="ORF">GIL414_LOCUS51393</name>
</gene>